<evidence type="ECO:0000259" key="15">
    <source>
        <dbReference type="Pfam" id="PF07992"/>
    </source>
</evidence>
<dbReference type="Pfam" id="PF07992">
    <property type="entry name" value="Pyr_redox_2"/>
    <property type="match status" value="1"/>
</dbReference>
<keyword evidence="8 13" id="KW-0676">Redox-active center</keyword>
<dbReference type="InterPro" id="IPR016156">
    <property type="entry name" value="FAD/NAD-linked_Rdtase_dimer_sf"/>
</dbReference>
<dbReference type="Proteomes" id="UP000278222">
    <property type="component" value="Unassembled WGS sequence"/>
</dbReference>
<dbReference type="Pfam" id="PF02852">
    <property type="entry name" value="Pyr_redox_dim"/>
    <property type="match status" value="1"/>
</dbReference>
<evidence type="ECO:0000256" key="10">
    <source>
        <dbReference type="PIRSR" id="PIRSR000350-2"/>
    </source>
</evidence>
<evidence type="ECO:0000256" key="12">
    <source>
        <dbReference type="PIRSR" id="PIRSR000350-4"/>
    </source>
</evidence>
<dbReference type="GO" id="GO:0050660">
    <property type="term" value="F:flavin adenine dinucleotide binding"/>
    <property type="evidence" value="ECO:0007669"/>
    <property type="project" value="InterPro"/>
</dbReference>
<comment type="cofactor">
    <cofactor evidence="11 13">
        <name>FAD</name>
        <dbReference type="ChEBI" id="CHEBI:57692"/>
    </cofactor>
    <text evidence="11 13">Binds 1 FAD per subunit.</text>
</comment>
<dbReference type="GO" id="GO:0004148">
    <property type="term" value="F:dihydrolipoyl dehydrogenase (NADH) activity"/>
    <property type="evidence" value="ECO:0007669"/>
    <property type="project" value="UniProtKB-EC"/>
</dbReference>
<evidence type="ECO:0000313" key="17">
    <source>
        <dbReference type="Proteomes" id="UP000278222"/>
    </source>
</evidence>
<feature type="binding site" evidence="11">
    <location>
        <begin position="145"/>
        <end position="147"/>
    </location>
    <ligand>
        <name>FAD</name>
        <dbReference type="ChEBI" id="CHEBI:57692"/>
    </ligand>
</feature>
<keyword evidence="3 13" id="KW-0285">Flavoprotein</keyword>
<feature type="binding site" evidence="11">
    <location>
        <begin position="182"/>
        <end position="189"/>
    </location>
    <ligand>
        <name>NAD(+)</name>
        <dbReference type="ChEBI" id="CHEBI:57540"/>
    </ligand>
</feature>
<dbReference type="PANTHER" id="PTHR22912">
    <property type="entry name" value="DISULFIDE OXIDOREDUCTASE"/>
    <property type="match status" value="1"/>
</dbReference>
<dbReference type="InterPro" id="IPR012999">
    <property type="entry name" value="Pyr_OxRdtase_I_AS"/>
</dbReference>
<dbReference type="EC" id="1.8.1.4" evidence="2 13"/>
<dbReference type="PANTHER" id="PTHR22912:SF151">
    <property type="entry name" value="DIHYDROLIPOYL DEHYDROGENASE, MITOCHONDRIAL"/>
    <property type="match status" value="1"/>
</dbReference>
<keyword evidence="17" id="KW-1185">Reference proteome</keyword>
<accession>A0A3N1L0Y4</accession>
<evidence type="ECO:0000256" key="2">
    <source>
        <dbReference type="ARBA" id="ARBA00012608"/>
    </source>
</evidence>
<name>A0A3N1L0Y4_9PROT</name>
<dbReference type="PIRSF" id="PIRSF000350">
    <property type="entry name" value="Mercury_reductase_MerA"/>
    <property type="match status" value="1"/>
</dbReference>
<dbReference type="InterPro" id="IPR036188">
    <property type="entry name" value="FAD/NAD-bd_sf"/>
</dbReference>
<dbReference type="FunFam" id="3.50.50.60:FF:000025">
    <property type="entry name" value="Dihydrolipoyl dehydrogenase"/>
    <property type="match status" value="1"/>
</dbReference>
<keyword evidence="6 11" id="KW-0520">NAD</keyword>
<evidence type="ECO:0000259" key="14">
    <source>
        <dbReference type="Pfam" id="PF02852"/>
    </source>
</evidence>
<dbReference type="InterPro" id="IPR004099">
    <property type="entry name" value="Pyr_nucl-diS_OxRdtase_dimer"/>
</dbReference>
<dbReference type="PRINTS" id="PR00411">
    <property type="entry name" value="PNDRDTASEI"/>
</dbReference>
<feature type="binding site" evidence="11">
    <location>
        <position position="205"/>
    </location>
    <ligand>
        <name>NAD(+)</name>
        <dbReference type="ChEBI" id="CHEBI:57540"/>
    </ligand>
</feature>
<feature type="domain" description="Pyridine nucleotide-disulphide oxidoreductase dimerisation" evidence="14">
    <location>
        <begin position="349"/>
        <end position="458"/>
    </location>
</feature>
<dbReference type="SUPFAM" id="SSF51905">
    <property type="entry name" value="FAD/NAD(P)-binding domain"/>
    <property type="match status" value="1"/>
</dbReference>
<dbReference type="InterPro" id="IPR050151">
    <property type="entry name" value="Class-I_Pyr_Nuc-Dis_Oxidored"/>
</dbReference>
<keyword evidence="5 13" id="KW-0560">Oxidoreductase</keyword>
<dbReference type="InterPro" id="IPR023753">
    <property type="entry name" value="FAD/NAD-binding_dom"/>
</dbReference>
<comment type="caution">
    <text evidence="16">The sequence shown here is derived from an EMBL/GenBank/DDBJ whole genome shotgun (WGS) entry which is preliminary data.</text>
</comment>
<comment type="similarity">
    <text evidence="1 13">Belongs to the class-I pyridine nucleotide-disulfide oxidoreductase family.</text>
</comment>
<dbReference type="GO" id="GO:1990234">
    <property type="term" value="C:transferase complex"/>
    <property type="evidence" value="ECO:0007669"/>
    <property type="project" value="UniProtKB-ARBA"/>
</dbReference>
<dbReference type="InterPro" id="IPR001100">
    <property type="entry name" value="Pyr_nuc-diS_OxRdtase"/>
</dbReference>
<comment type="catalytic activity">
    <reaction evidence="9 13">
        <text>N(6)-[(R)-dihydrolipoyl]-L-lysyl-[protein] + NAD(+) = N(6)-[(R)-lipoyl]-L-lysyl-[protein] + NADH + H(+)</text>
        <dbReference type="Rhea" id="RHEA:15045"/>
        <dbReference type="Rhea" id="RHEA-COMP:10474"/>
        <dbReference type="Rhea" id="RHEA-COMP:10475"/>
        <dbReference type="ChEBI" id="CHEBI:15378"/>
        <dbReference type="ChEBI" id="CHEBI:57540"/>
        <dbReference type="ChEBI" id="CHEBI:57945"/>
        <dbReference type="ChEBI" id="CHEBI:83099"/>
        <dbReference type="ChEBI" id="CHEBI:83100"/>
        <dbReference type="EC" id="1.8.1.4"/>
    </reaction>
</comment>
<feature type="binding site" evidence="11">
    <location>
        <position position="274"/>
    </location>
    <ligand>
        <name>NAD(+)</name>
        <dbReference type="ChEBI" id="CHEBI:57540"/>
    </ligand>
</feature>
<dbReference type="OrthoDB" id="9764616at2"/>
<evidence type="ECO:0000256" key="13">
    <source>
        <dbReference type="RuleBase" id="RU003692"/>
    </source>
</evidence>
<dbReference type="InterPro" id="IPR006258">
    <property type="entry name" value="Lipoamide_DH"/>
</dbReference>
<organism evidence="16 17">
    <name type="scientific">Stella humosa</name>
    <dbReference type="NCBI Taxonomy" id="94"/>
    <lineage>
        <taxon>Bacteria</taxon>
        <taxon>Pseudomonadati</taxon>
        <taxon>Pseudomonadota</taxon>
        <taxon>Alphaproteobacteria</taxon>
        <taxon>Rhodospirillales</taxon>
        <taxon>Stellaceae</taxon>
        <taxon>Stella</taxon>
    </lineage>
</organism>
<feature type="active site" description="Proton acceptor" evidence="10">
    <location>
        <position position="447"/>
    </location>
</feature>
<evidence type="ECO:0000256" key="3">
    <source>
        <dbReference type="ARBA" id="ARBA00022630"/>
    </source>
</evidence>
<evidence type="ECO:0000313" key="16">
    <source>
        <dbReference type="EMBL" id="ROP84640.1"/>
    </source>
</evidence>
<dbReference type="NCBIfam" id="TIGR01350">
    <property type="entry name" value="lipoamide_DH"/>
    <property type="match status" value="1"/>
</dbReference>
<dbReference type="RefSeq" id="WP_123692720.1">
    <property type="nucleotide sequence ID" value="NZ_AP019700.1"/>
</dbReference>
<dbReference type="AlphaFoldDB" id="A0A3N1L0Y4"/>
<evidence type="ECO:0000256" key="5">
    <source>
        <dbReference type="ARBA" id="ARBA00023002"/>
    </source>
</evidence>
<comment type="miscellaneous">
    <text evidence="13">The active site is a redox-active disulfide bond.</text>
</comment>
<evidence type="ECO:0000256" key="9">
    <source>
        <dbReference type="ARBA" id="ARBA00049187"/>
    </source>
</evidence>
<protein>
    <recommendedName>
        <fullName evidence="2 13">Dihydrolipoyl dehydrogenase</fullName>
        <ecNumber evidence="2 13">1.8.1.4</ecNumber>
    </recommendedName>
</protein>
<evidence type="ECO:0000256" key="7">
    <source>
        <dbReference type="ARBA" id="ARBA00023157"/>
    </source>
</evidence>
<dbReference type="GO" id="GO:0006103">
    <property type="term" value="P:2-oxoglutarate metabolic process"/>
    <property type="evidence" value="ECO:0007669"/>
    <property type="project" value="TreeGrafter"/>
</dbReference>
<dbReference type="FunFam" id="3.30.390.30:FF:000001">
    <property type="entry name" value="Dihydrolipoyl dehydrogenase"/>
    <property type="match status" value="1"/>
</dbReference>
<keyword evidence="7" id="KW-1015">Disulfide bond</keyword>
<dbReference type="PROSITE" id="PS00076">
    <property type="entry name" value="PYRIDINE_REDOX_1"/>
    <property type="match status" value="1"/>
</dbReference>
<dbReference type="GO" id="GO:0045333">
    <property type="term" value="P:cellular respiration"/>
    <property type="evidence" value="ECO:0007669"/>
    <property type="project" value="UniProtKB-ARBA"/>
</dbReference>
<evidence type="ECO:0000256" key="8">
    <source>
        <dbReference type="ARBA" id="ARBA00023284"/>
    </source>
</evidence>
<keyword evidence="4 11" id="KW-0274">FAD</keyword>
<feature type="binding site" evidence="11">
    <location>
        <position position="315"/>
    </location>
    <ligand>
        <name>FAD</name>
        <dbReference type="ChEBI" id="CHEBI:57692"/>
    </ligand>
</feature>
<sequence>MAEESFDLVVIGGGPGGYVAAIRAAQLGMRVACVEKDATLGGTCLNVGCIPSKALLDSSEKFHEVGRLARQGVVVDKVTLDLPAMMAWKDKAVFDNTRGIDFLFKKNKVERVRGLGRIAAAGRVVATAEDGSERTFATRTILIATGSEVMPLPGVAIDETRIVSSTGALSLGAVPKHLVVVGGGIIGLELGSVWRRLGAEVTVIEFLDRITPGIDLEVAKTLQRTLGKQGMKFRLGTKVTKAEAGADGITLSVEPSAGGTAETLSCDVVLVAIGRRPFTTGLGLDAVGIATDAKGRIPIDEHFQTPVPGIYAIGDVVRGPMLAHKAEDEGSVVAEIIAGQSGHIDYNAIPGVVYTWPEVATVGRNEEELKADGVAYKVGKFPFTANGRARCVGDTDGFVKILADARTEKVLGVHIIGPDAGTLIAECVLAMEYGGSAEDIARTCHAHPTLNEAVKEAALAVDGRALHI</sequence>
<dbReference type="PRINTS" id="PR00368">
    <property type="entry name" value="FADPNR"/>
</dbReference>
<keyword evidence="11" id="KW-0547">Nucleotide-binding</keyword>
<evidence type="ECO:0000256" key="1">
    <source>
        <dbReference type="ARBA" id="ARBA00007532"/>
    </source>
</evidence>
<dbReference type="SUPFAM" id="SSF55424">
    <property type="entry name" value="FAD/NAD-linked reductases, dimerisation (C-terminal) domain"/>
    <property type="match status" value="1"/>
</dbReference>
<reference evidence="16 17" key="1">
    <citation type="submission" date="2018-11" db="EMBL/GenBank/DDBJ databases">
        <title>Genomic Encyclopedia of Type Strains, Phase IV (KMG-IV): sequencing the most valuable type-strain genomes for metagenomic binning, comparative biology and taxonomic classification.</title>
        <authorList>
            <person name="Goeker M."/>
        </authorList>
    </citation>
    <scope>NUCLEOTIDE SEQUENCE [LARGE SCALE GENOMIC DNA]</scope>
    <source>
        <strain evidence="16 17">DSM 5900</strain>
    </source>
</reference>
<feature type="binding site" evidence="11">
    <location>
        <begin position="321"/>
        <end position="324"/>
    </location>
    <ligand>
        <name>FAD</name>
        <dbReference type="ChEBI" id="CHEBI:57692"/>
    </ligand>
</feature>
<dbReference type="Gene3D" id="3.30.390.30">
    <property type="match status" value="1"/>
</dbReference>
<evidence type="ECO:0000256" key="6">
    <source>
        <dbReference type="ARBA" id="ARBA00023027"/>
    </source>
</evidence>
<dbReference type="Gene3D" id="3.50.50.60">
    <property type="entry name" value="FAD/NAD(P)-binding domain"/>
    <property type="match status" value="2"/>
</dbReference>
<evidence type="ECO:0000256" key="11">
    <source>
        <dbReference type="PIRSR" id="PIRSR000350-3"/>
    </source>
</evidence>
<feature type="disulfide bond" description="Redox-active" evidence="12">
    <location>
        <begin position="44"/>
        <end position="49"/>
    </location>
</feature>
<feature type="binding site" evidence="11">
    <location>
        <position position="53"/>
    </location>
    <ligand>
        <name>FAD</name>
        <dbReference type="ChEBI" id="CHEBI:57692"/>
    </ligand>
</feature>
<feature type="binding site" evidence="11">
    <location>
        <position position="116"/>
    </location>
    <ligand>
        <name>FAD</name>
        <dbReference type="ChEBI" id="CHEBI:57692"/>
    </ligand>
</feature>
<dbReference type="GO" id="GO:0005737">
    <property type="term" value="C:cytoplasm"/>
    <property type="evidence" value="ECO:0007669"/>
    <property type="project" value="UniProtKB-ARBA"/>
</dbReference>
<dbReference type="EMBL" id="RJKX01000015">
    <property type="protein sequence ID" value="ROP84640.1"/>
    <property type="molecule type" value="Genomic_DNA"/>
</dbReference>
<gene>
    <name evidence="16" type="ORF">EDC65_3995</name>
</gene>
<feature type="domain" description="FAD/NAD(P)-binding" evidence="15">
    <location>
        <begin position="6"/>
        <end position="330"/>
    </location>
</feature>
<evidence type="ECO:0000256" key="4">
    <source>
        <dbReference type="ARBA" id="ARBA00022827"/>
    </source>
</evidence>
<proteinExistence type="inferred from homology"/>